<reference evidence="10" key="1">
    <citation type="journal article" date="2021" name="Microb. Physiol.">
        <title>Proteogenomic Insights into the Physiology of Marine, Sulfate-Reducing, Filamentous Desulfonema limicola and Desulfonema magnum.</title>
        <authorList>
            <person name="Schnaars V."/>
            <person name="Wohlbrand L."/>
            <person name="Scheve S."/>
            <person name="Hinrichs C."/>
            <person name="Reinhardt R."/>
            <person name="Rabus R."/>
        </authorList>
    </citation>
    <scope>NUCLEOTIDE SEQUENCE</scope>
    <source>
        <strain evidence="10">4be13</strain>
    </source>
</reference>
<dbReference type="SUPFAM" id="SSF81296">
    <property type="entry name" value="E set domains"/>
    <property type="match status" value="2"/>
</dbReference>
<dbReference type="Proteomes" id="UP000663722">
    <property type="component" value="Chromosome"/>
</dbReference>
<proteinExistence type="predicted"/>
<dbReference type="CDD" id="cd14256">
    <property type="entry name" value="Dockerin_I"/>
    <property type="match status" value="1"/>
</dbReference>
<keyword evidence="11" id="KW-1185">Reference proteome</keyword>
<dbReference type="NCBIfam" id="TIGR01376">
    <property type="entry name" value="POMP_repeat"/>
    <property type="match status" value="1"/>
</dbReference>
<evidence type="ECO:0000256" key="5">
    <source>
        <dbReference type="ARBA" id="ARBA00022525"/>
    </source>
</evidence>
<keyword evidence="8" id="KW-0998">Cell outer membrane</keyword>
<sequence length="858" mass="90114">MCCISFASPSQAGIIYTDKAALGENNGTSWENAYRNLQTAIENAVSGDEIWVKAETYTPHSSDRTISFELKDGVAIYGGFSGSESVREQRNWTTNVTILSGDIGTEGEDSDNTQQVIRAENVEDSAILDGFTITKGNADSLDGGGVVIDGASPTIRNCIFSANSADDGGGIYIRKGSPVIENCIFSANSAIDDGGGIYNESLSSPSTPTLINCIFSENTASSSGGGIYNSGSNPSLTDCIFENNTSENSHGGAIFNKGTPNFTNCIFRKNTAKYNGGAIYSLNTSSPLMNCIFSGNISGSNGGAMFNSSGSPEVINCTFSGNTAGVNGGGINNDKNSSSKIYNSIFWGNTASDGKSIYNQESSPIVAYCIVEGGYADGTNISSSDPNFTDADGEDDIFGTPDDNLHLKDHTSPAIDAGDNTQLTRNFKLTDEILNELRNQELSEEIIADLETLKDQEYTNENEFKTALQNKIGEDRTTQYGSLILEYACTATDTDGNRRFVDIPTKTDTGNGTLLPVADMGAYEHIPPSPPVITSFTPLSGGENTSVTITGTEFIPGATEVKFGGTNAISITEETSTSLIAEIGTGTTGKITVTTPGGTATSTEDFTFIPAPTIATDFTSLSVSTGESVIITGTDFIEGAEVKFGVTGELPEGVAASVVTLDSETQLTAVVAPNTFTGKVTVTTAGGTITSGTILTIDELPTVVEAKKIADMVVKTDDNTTLEPTDLTGLFTDPDSEDDAIQLTAESDNSDIITAAIDGNMLTLVHHNKCGTANITIHADSGGKTAAHTFVVTVSPVPGDMNCDREVNLNDAIILFKILTATEDEDTRNAYNADANDDGRVGVGDLVYILKTILRQGE</sequence>
<dbReference type="SUPFAM" id="SSF51126">
    <property type="entry name" value="Pectin lyase-like"/>
    <property type="match status" value="1"/>
</dbReference>
<dbReference type="InterPro" id="IPR011050">
    <property type="entry name" value="Pectin_lyase_fold/virulence"/>
</dbReference>
<evidence type="ECO:0000256" key="7">
    <source>
        <dbReference type="ARBA" id="ARBA00023136"/>
    </source>
</evidence>
<dbReference type="KEGG" id="dmm:dnm_062530"/>
<accession>A0A975GQT2</accession>
<dbReference type="GO" id="GO:0005576">
    <property type="term" value="C:extracellular region"/>
    <property type="evidence" value="ECO:0007669"/>
    <property type="project" value="UniProtKB-SubCell"/>
</dbReference>
<keyword evidence="6" id="KW-0732">Signal</keyword>
<gene>
    <name evidence="10" type="ORF">dnm_062530</name>
</gene>
<dbReference type="GO" id="GO:0000272">
    <property type="term" value="P:polysaccharide catabolic process"/>
    <property type="evidence" value="ECO:0007669"/>
    <property type="project" value="InterPro"/>
</dbReference>
<keyword evidence="7" id="KW-0472">Membrane</keyword>
<dbReference type="AlphaFoldDB" id="A0A975GQT2"/>
<dbReference type="SUPFAM" id="SSF63446">
    <property type="entry name" value="Type I dockerin domain"/>
    <property type="match status" value="1"/>
</dbReference>
<name>A0A975GQT2_9BACT</name>
<evidence type="ECO:0000313" key="11">
    <source>
        <dbReference type="Proteomes" id="UP000663722"/>
    </source>
</evidence>
<evidence type="ECO:0000256" key="2">
    <source>
        <dbReference type="ARBA" id="ARBA00004442"/>
    </source>
</evidence>
<evidence type="ECO:0000256" key="3">
    <source>
        <dbReference type="ARBA" id="ARBA00004613"/>
    </source>
</evidence>
<keyword evidence="5" id="KW-0964">Secreted</keyword>
<dbReference type="InterPro" id="IPR016134">
    <property type="entry name" value="Dockerin_dom"/>
</dbReference>
<dbReference type="Gene3D" id="1.10.1330.10">
    <property type="entry name" value="Dockerin domain"/>
    <property type="match status" value="1"/>
</dbReference>
<dbReference type="Gene3D" id="2.160.20.10">
    <property type="entry name" value="Single-stranded right-handed beta-helix, Pectin lyase-like"/>
    <property type="match status" value="1"/>
</dbReference>
<comment type="subcellular location">
    <subcellularLocation>
        <location evidence="1">Cell envelope</location>
    </subcellularLocation>
    <subcellularLocation>
        <location evidence="2">Cell outer membrane</location>
    </subcellularLocation>
    <subcellularLocation>
        <location evidence="3">Secreted</location>
    </subcellularLocation>
</comment>
<dbReference type="PANTHER" id="PTHR11319">
    <property type="entry name" value="G PROTEIN-COUPLED RECEPTOR-RELATED"/>
    <property type="match status" value="1"/>
</dbReference>
<dbReference type="EMBL" id="CP061800">
    <property type="protein sequence ID" value="QTA90192.1"/>
    <property type="molecule type" value="Genomic_DNA"/>
</dbReference>
<dbReference type="InterPro" id="IPR036439">
    <property type="entry name" value="Dockerin_dom_sf"/>
</dbReference>
<evidence type="ECO:0000256" key="6">
    <source>
        <dbReference type="ARBA" id="ARBA00022729"/>
    </source>
</evidence>
<dbReference type="InterPro" id="IPR014756">
    <property type="entry name" value="Ig_E-set"/>
</dbReference>
<evidence type="ECO:0000256" key="1">
    <source>
        <dbReference type="ARBA" id="ARBA00004196"/>
    </source>
</evidence>
<dbReference type="PROSITE" id="PS51766">
    <property type="entry name" value="DOCKERIN"/>
    <property type="match status" value="1"/>
</dbReference>
<dbReference type="PROSITE" id="PS00018">
    <property type="entry name" value="EF_HAND_1"/>
    <property type="match status" value="1"/>
</dbReference>
<dbReference type="CDD" id="cd00102">
    <property type="entry name" value="IPT"/>
    <property type="match status" value="1"/>
</dbReference>
<dbReference type="Gene3D" id="2.60.40.10">
    <property type="entry name" value="Immunoglobulins"/>
    <property type="match status" value="2"/>
</dbReference>
<evidence type="ECO:0000256" key="8">
    <source>
        <dbReference type="ARBA" id="ARBA00023237"/>
    </source>
</evidence>
<dbReference type="InterPro" id="IPR013783">
    <property type="entry name" value="Ig-like_fold"/>
</dbReference>
<dbReference type="PANTHER" id="PTHR11319:SF35">
    <property type="entry name" value="OUTER MEMBRANE PROTEIN PMPC-RELATED"/>
    <property type="match status" value="1"/>
</dbReference>
<dbReference type="InterPro" id="IPR018247">
    <property type="entry name" value="EF_Hand_1_Ca_BS"/>
</dbReference>
<dbReference type="GO" id="GO:0009279">
    <property type="term" value="C:cell outer membrane"/>
    <property type="evidence" value="ECO:0007669"/>
    <property type="project" value="UniProtKB-SubCell"/>
</dbReference>
<dbReference type="InterPro" id="IPR006626">
    <property type="entry name" value="PbH1"/>
</dbReference>
<dbReference type="SMART" id="SM00710">
    <property type="entry name" value="PbH1"/>
    <property type="match status" value="7"/>
</dbReference>
<evidence type="ECO:0000259" key="9">
    <source>
        <dbReference type="PROSITE" id="PS51766"/>
    </source>
</evidence>
<dbReference type="InterPro" id="IPR012334">
    <property type="entry name" value="Pectin_lyas_fold"/>
</dbReference>
<dbReference type="Pfam" id="PF02415">
    <property type="entry name" value="Chlam_PMP"/>
    <property type="match status" value="4"/>
</dbReference>
<dbReference type="InterPro" id="IPR003368">
    <property type="entry name" value="POMP_repeat"/>
</dbReference>
<organism evidence="10 11">
    <name type="scientific">Desulfonema magnum</name>
    <dbReference type="NCBI Taxonomy" id="45655"/>
    <lineage>
        <taxon>Bacteria</taxon>
        <taxon>Pseudomonadati</taxon>
        <taxon>Thermodesulfobacteriota</taxon>
        <taxon>Desulfobacteria</taxon>
        <taxon>Desulfobacterales</taxon>
        <taxon>Desulfococcaceae</taxon>
        <taxon>Desulfonema</taxon>
    </lineage>
</organism>
<evidence type="ECO:0000256" key="4">
    <source>
        <dbReference type="ARBA" id="ARBA00016512"/>
    </source>
</evidence>
<evidence type="ECO:0000313" key="10">
    <source>
        <dbReference type="EMBL" id="QTA90192.1"/>
    </source>
</evidence>
<feature type="domain" description="Dockerin" evidence="9">
    <location>
        <begin position="794"/>
        <end position="858"/>
    </location>
</feature>
<protein>
    <recommendedName>
        <fullName evidence="4">Probable pectate lyase C</fullName>
    </recommendedName>
</protein>